<evidence type="ECO:0000256" key="1">
    <source>
        <dbReference type="SAM" id="MobiDB-lite"/>
    </source>
</evidence>
<protein>
    <submittedName>
        <fullName evidence="2">Uncharacterized protein</fullName>
    </submittedName>
</protein>
<evidence type="ECO:0000313" key="2">
    <source>
        <dbReference type="EMBL" id="MPC94965.1"/>
    </source>
</evidence>
<dbReference type="AlphaFoldDB" id="A0A5B7JK58"/>
<reference evidence="2 3" key="1">
    <citation type="submission" date="2019-05" db="EMBL/GenBank/DDBJ databases">
        <title>Another draft genome of Portunus trituberculatus and its Hox gene families provides insights of decapod evolution.</title>
        <authorList>
            <person name="Jeong J.-H."/>
            <person name="Song I."/>
            <person name="Kim S."/>
            <person name="Choi T."/>
            <person name="Kim D."/>
            <person name="Ryu S."/>
            <person name="Kim W."/>
        </authorList>
    </citation>
    <scope>NUCLEOTIDE SEQUENCE [LARGE SCALE GENOMIC DNA]</scope>
    <source>
        <tissue evidence="2">Muscle</tissue>
    </source>
</reference>
<name>A0A5B7JK58_PORTR</name>
<comment type="caution">
    <text evidence="2">The sequence shown here is derived from an EMBL/GenBank/DDBJ whole genome shotgun (WGS) entry which is preliminary data.</text>
</comment>
<sequence length="79" mass="8585">MLARARVIYAPLELPYRPPSPLTSNTTPHPTPPIAHPLTSLPSPPGALLARCHNRLSVSRCLGGDLHPLHHGEELVLMM</sequence>
<proteinExistence type="predicted"/>
<evidence type="ECO:0000313" key="3">
    <source>
        <dbReference type="Proteomes" id="UP000324222"/>
    </source>
</evidence>
<dbReference type="EMBL" id="VSRR010100462">
    <property type="protein sequence ID" value="MPC94965.1"/>
    <property type="molecule type" value="Genomic_DNA"/>
</dbReference>
<keyword evidence="3" id="KW-1185">Reference proteome</keyword>
<accession>A0A5B7JK58</accession>
<dbReference type="Proteomes" id="UP000324222">
    <property type="component" value="Unassembled WGS sequence"/>
</dbReference>
<organism evidence="2 3">
    <name type="scientific">Portunus trituberculatus</name>
    <name type="common">Swimming crab</name>
    <name type="synonym">Neptunus trituberculatus</name>
    <dbReference type="NCBI Taxonomy" id="210409"/>
    <lineage>
        <taxon>Eukaryota</taxon>
        <taxon>Metazoa</taxon>
        <taxon>Ecdysozoa</taxon>
        <taxon>Arthropoda</taxon>
        <taxon>Crustacea</taxon>
        <taxon>Multicrustacea</taxon>
        <taxon>Malacostraca</taxon>
        <taxon>Eumalacostraca</taxon>
        <taxon>Eucarida</taxon>
        <taxon>Decapoda</taxon>
        <taxon>Pleocyemata</taxon>
        <taxon>Brachyura</taxon>
        <taxon>Eubrachyura</taxon>
        <taxon>Portunoidea</taxon>
        <taxon>Portunidae</taxon>
        <taxon>Portuninae</taxon>
        <taxon>Portunus</taxon>
    </lineage>
</organism>
<feature type="region of interest" description="Disordered" evidence="1">
    <location>
        <begin position="17"/>
        <end position="40"/>
    </location>
</feature>
<gene>
    <name evidence="2" type="ORF">E2C01_090156</name>
</gene>